<protein>
    <submittedName>
        <fullName evidence="1">Uncharacterized protein</fullName>
    </submittedName>
</protein>
<evidence type="ECO:0000313" key="1">
    <source>
        <dbReference type="EMBL" id="PNT47068.1"/>
    </source>
</evidence>
<reference evidence="1 2" key="1">
    <citation type="journal article" date="2006" name="Science">
        <title>The genome of black cottonwood, Populus trichocarpa (Torr. &amp; Gray).</title>
        <authorList>
            <person name="Tuskan G.A."/>
            <person name="Difazio S."/>
            <person name="Jansson S."/>
            <person name="Bohlmann J."/>
            <person name="Grigoriev I."/>
            <person name="Hellsten U."/>
            <person name="Putnam N."/>
            <person name="Ralph S."/>
            <person name="Rombauts S."/>
            <person name="Salamov A."/>
            <person name="Schein J."/>
            <person name="Sterck L."/>
            <person name="Aerts A."/>
            <person name="Bhalerao R.R."/>
            <person name="Bhalerao R.P."/>
            <person name="Blaudez D."/>
            <person name="Boerjan W."/>
            <person name="Brun A."/>
            <person name="Brunner A."/>
            <person name="Busov V."/>
            <person name="Campbell M."/>
            <person name="Carlson J."/>
            <person name="Chalot M."/>
            <person name="Chapman J."/>
            <person name="Chen G.L."/>
            <person name="Cooper D."/>
            <person name="Coutinho P.M."/>
            <person name="Couturier J."/>
            <person name="Covert S."/>
            <person name="Cronk Q."/>
            <person name="Cunningham R."/>
            <person name="Davis J."/>
            <person name="Degroeve S."/>
            <person name="Dejardin A."/>
            <person name="Depamphilis C."/>
            <person name="Detter J."/>
            <person name="Dirks B."/>
            <person name="Dubchak I."/>
            <person name="Duplessis S."/>
            <person name="Ehlting J."/>
            <person name="Ellis B."/>
            <person name="Gendler K."/>
            <person name="Goodstein D."/>
            <person name="Gribskov M."/>
            <person name="Grimwood J."/>
            <person name="Groover A."/>
            <person name="Gunter L."/>
            <person name="Hamberger B."/>
            <person name="Heinze B."/>
            <person name="Helariutta Y."/>
            <person name="Henrissat B."/>
            <person name="Holligan D."/>
            <person name="Holt R."/>
            <person name="Huang W."/>
            <person name="Islam-Faridi N."/>
            <person name="Jones S."/>
            <person name="Jones-Rhoades M."/>
            <person name="Jorgensen R."/>
            <person name="Joshi C."/>
            <person name="Kangasjarvi J."/>
            <person name="Karlsson J."/>
            <person name="Kelleher C."/>
            <person name="Kirkpatrick R."/>
            <person name="Kirst M."/>
            <person name="Kohler A."/>
            <person name="Kalluri U."/>
            <person name="Larimer F."/>
            <person name="Leebens-Mack J."/>
            <person name="Leple J.C."/>
            <person name="Locascio P."/>
            <person name="Lou Y."/>
            <person name="Lucas S."/>
            <person name="Martin F."/>
            <person name="Montanini B."/>
            <person name="Napoli C."/>
            <person name="Nelson D.R."/>
            <person name="Nelson C."/>
            <person name="Nieminen K."/>
            <person name="Nilsson O."/>
            <person name="Pereda V."/>
            <person name="Peter G."/>
            <person name="Philippe R."/>
            <person name="Pilate G."/>
            <person name="Poliakov A."/>
            <person name="Razumovskaya J."/>
            <person name="Richardson P."/>
            <person name="Rinaldi C."/>
            <person name="Ritland K."/>
            <person name="Rouze P."/>
            <person name="Ryaboy D."/>
            <person name="Schmutz J."/>
            <person name="Schrader J."/>
            <person name="Segerman B."/>
            <person name="Shin H."/>
            <person name="Siddiqui A."/>
            <person name="Sterky F."/>
            <person name="Terry A."/>
            <person name="Tsai C.J."/>
            <person name="Uberbacher E."/>
            <person name="Unneberg P."/>
            <person name="Vahala J."/>
            <person name="Wall K."/>
            <person name="Wessler S."/>
            <person name="Yang G."/>
            <person name="Yin T."/>
            <person name="Douglas C."/>
            <person name="Marra M."/>
            <person name="Sandberg G."/>
            <person name="Van de Peer Y."/>
            <person name="Rokhsar D."/>
        </authorList>
    </citation>
    <scope>NUCLEOTIDE SEQUENCE [LARGE SCALE GENOMIC DNA]</scope>
    <source>
        <strain evidence="2">cv. Nisqually</strain>
    </source>
</reference>
<dbReference type="InParanoid" id="A0A2K2BBB1"/>
<name>A0A2K2BBB1_POPTR</name>
<dbReference type="AlphaFoldDB" id="A0A2K2BBB1"/>
<gene>
    <name evidence="1" type="ORF">POPTR_002G003900</name>
</gene>
<evidence type="ECO:0000313" key="2">
    <source>
        <dbReference type="Proteomes" id="UP000006729"/>
    </source>
</evidence>
<dbReference type="EMBL" id="CM009291">
    <property type="protein sequence ID" value="PNT47068.1"/>
    <property type="molecule type" value="Genomic_DNA"/>
</dbReference>
<accession>A0A2K2BBB1</accession>
<sequence>MDRAKHMDENVAALNFEATSNHVEEEVSSRRTNLKFGKKKLKSVEPPSFFKGLRCLVEMSLLFLAFSFLFQEATKLLNKSSF</sequence>
<keyword evidence="2" id="KW-1185">Reference proteome</keyword>
<dbReference type="Proteomes" id="UP000006729">
    <property type="component" value="Chromosome 2"/>
</dbReference>
<organism evidence="1 2">
    <name type="scientific">Populus trichocarpa</name>
    <name type="common">Western balsam poplar</name>
    <name type="synonym">Populus balsamifera subsp. trichocarpa</name>
    <dbReference type="NCBI Taxonomy" id="3694"/>
    <lineage>
        <taxon>Eukaryota</taxon>
        <taxon>Viridiplantae</taxon>
        <taxon>Streptophyta</taxon>
        <taxon>Embryophyta</taxon>
        <taxon>Tracheophyta</taxon>
        <taxon>Spermatophyta</taxon>
        <taxon>Magnoliopsida</taxon>
        <taxon>eudicotyledons</taxon>
        <taxon>Gunneridae</taxon>
        <taxon>Pentapetalae</taxon>
        <taxon>rosids</taxon>
        <taxon>fabids</taxon>
        <taxon>Malpighiales</taxon>
        <taxon>Salicaceae</taxon>
        <taxon>Saliceae</taxon>
        <taxon>Populus</taxon>
    </lineage>
</organism>
<proteinExistence type="predicted"/>